<comment type="caution">
    <text evidence="2">The sequence shown here is derived from an EMBL/GenBank/DDBJ whole genome shotgun (WGS) entry which is preliminary data.</text>
</comment>
<gene>
    <name evidence="2" type="ORF">BKA14_002735</name>
</gene>
<feature type="transmembrane region" description="Helical" evidence="1">
    <location>
        <begin position="102"/>
        <end position="124"/>
    </location>
</feature>
<feature type="transmembrane region" description="Helical" evidence="1">
    <location>
        <begin position="77"/>
        <end position="95"/>
    </location>
</feature>
<feature type="transmembrane region" description="Helical" evidence="1">
    <location>
        <begin position="12"/>
        <end position="33"/>
    </location>
</feature>
<evidence type="ECO:0000256" key="1">
    <source>
        <dbReference type="SAM" id="Phobius"/>
    </source>
</evidence>
<dbReference type="Proteomes" id="UP000542742">
    <property type="component" value="Unassembled WGS sequence"/>
</dbReference>
<feature type="transmembrane region" description="Helical" evidence="1">
    <location>
        <begin position="355"/>
        <end position="377"/>
    </location>
</feature>
<dbReference type="RefSeq" id="WP_184951286.1">
    <property type="nucleotide sequence ID" value="NZ_BOMC01000064.1"/>
</dbReference>
<keyword evidence="1" id="KW-1133">Transmembrane helix</keyword>
<evidence type="ECO:0000313" key="2">
    <source>
        <dbReference type="EMBL" id="MBB4692587.1"/>
    </source>
</evidence>
<keyword evidence="3" id="KW-1185">Reference proteome</keyword>
<feature type="transmembrane region" description="Helical" evidence="1">
    <location>
        <begin position="176"/>
        <end position="202"/>
    </location>
</feature>
<feature type="transmembrane region" description="Helical" evidence="1">
    <location>
        <begin position="214"/>
        <end position="233"/>
    </location>
</feature>
<sequence length="387" mass="37034">MTPVLRHVYAGAGAAGAALLAMGGVALAGLVVLDAGRVGRLDRLSAAVAGLALGAPVQVGAAPSGGLPIAVGGRIEMVPLGVTAAGALVLGLLLVRGGRAGLLVRAGAASAVFAGGAGVIGRFARGALTLPVGAATGAAGLNACPAGVARFGSLGSRGGGSASPGLPGGRALDAGFSVSVGSAVGGAVVLALAVAVLCWLGLRFPPARAGLRVLRWPALGIVIVSVVAAAALGGRTAAGGLLLTLPLGLLLPTTLHADGVLACAFDGRAEAAVGAFPVHATGVAGLLACCVLVAGAARRVSPGRPVRRVTGVALGAGLGLAALALLSSVSAGLGVRALIFAVPLLDVRLTVHPGPALLTGLVVGSAGSLLADAFVGWRPWRGHDTER</sequence>
<feature type="transmembrane region" description="Helical" evidence="1">
    <location>
        <begin position="45"/>
        <end position="71"/>
    </location>
</feature>
<keyword evidence="1" id="KW-0472">Membrane</keyword>
<accession>A0A7W7G1D8</accession>
<feature type="transmembrane region" description="Helical" evidence="1">
    <location>
        <begin position="276"/>
        <end position="297"/>
    </location>
</feature>
<protein>
    <submittedName>
        <fullName evidence="2">Uncharacterized protein</fullName>
    </submittedName>
</protein>
<keyword evidence="1" id="KW-0812">Transmembrane</keyword>
<evidence type="ECO:0000313" key="3">
    <source>
        <dbReference type="Proteomes" id="UP000542742"/>
    </source>
</evidence>
<reference evidence="2 3" key="1">
    <citation type="submission" date="2020-08" db="EMBL/GenBank/DDBJ databases">
        <title>Sequencing the genomes of 1000 actinobacteria strains.</title>
        <authorList>
            <person name="Klenk H.-P."/>
        </authorList>
    </citation>
    <scope>NUCLEOTIDE SEQUENCE [LARGE SCALE GENOMIC DNA]</scope>
    <source>
        <strain evidence="2 3">DSM 45518</strain>
    </source>
</reference>
<organism evidence="2 3">
    <name type="scientific">Paractinoplanes abujensis</name>
    <dbReference type="NCBI Taxonomy" id="882441"/>
    <lineage>
        <taxon>Bacteria</taxon>
        <taxon>Bacillati</taxon>
        <taxon>Actinomycetota</taxon>
        <taxon>Actinomycetes</taxon>
        <taxon>Micromonosporales</taxon>
        <taxon>Micromonosporaceae</taxon>
        <taxon>Paractinoplanes</taxon>
    </lineage>
</organism>
<dbReference type="EMBL" id="JACHMF010000001">
    <property type="protein sequence ID" value="MBB4692587.1"/>
    <property type="molecule type" value="Genomic_DNA"/>
</dbReference>
<name>A0A7W7G1D8_9ACTN</name>
<feature type="transmembrane region" description="Helical" evidence="1">
    <location>
        <begin position="309"/>
        <end position="335"/>
    </location>
</feature>
<proteinExistence type="predicted"/>
<dbReference type="AlphaFoldDB" id="A0A7W7G1D8"/>